<name>A0A445KPU3_GLYSO</name>
<dbReference type="PANTHER" id="PTHR36408">
    <property type="entry name" value="TRANSMEMBRANE PROTEIN"/>
    <property type="match status" value="1"/>
</dbReference>
<feature type="region of interest" description="Disordered" evidence="1">
    <location>
        <begin position="264"/>
        <end position="293"/>
    </location>
</feature>
<evidence type="ECO:0008006" key="5">
    <source>
        <dbReference type="Google" id="ProtNLM"/>
    </source>
</evidence>
<evidence type="ECO:0000256" key="2">
    <source>
        <dbReference type="SAM" id="Phobius"/>
    </source>
</evidence>
<gene>
    <name evidence="3" type="ORF">D0Y65_012605</name>
</gene>
<organism evidence="3 4">
    <name type="scientific">Glycine soja</name>
    <name type="common">Wild soybean</name>
    <dbReference type="NCBI Taxonomy" id="3848"/>
    <lineage>
        <taxon>Eukaryota</taxon>
        <taxon>Viridiplantae</taxon>
        <taxon>Streptophyta</taxon>
        <taxon>Embryophyta</taxon>
        <taxon>Tracheophyta</taxon>
        <taxon>Spermatophyta</taxon>
        <taxon>Magnoliopsida</taxon>
        <taxon>eudicotyledons</taxon>
        <taxon>Gunneridae</taxon>
        <taxon>Pentapetalae</taxon>
        <taxon>rosids</taxon>
        <taxon>fabids</taxon>
        <taxon>Fabales</taxon>
        <taxon>Fabaceae</taxon>
        <taxon>Papilionoideae</taxon>
        <taxon>50 kb inversion clade</taxon>
        <taxon>NPAAA clade</taxon>
        <taxon>indigoferoid/millettioid clade</taxon>
        <taxon>Phaseoleae</taxon>
        <taxon>Glycine</taxon>
        <taxon>Glycine subgen. Soja</taxon>
    </lineage>
</organism>
<feature type="compositionally biased region" description="Basic and acidic residues" evidence="1">
    <location>
        <begin position="284"/>
        <end position="293"/>
    </location>
</feature>
<evidence type="ECO:0000313" key="3">
    <source>
        <dbReference type="EMBL" id="RZC12942.1"/>
    </source>
</evidence>
<evidence type="ECO:0000313" key="4">
    <source>
        <dbReference type="Proteomes" id="UP000289340"/>
    </source>
</evidence>
<keyword evidence="4" id="KW-1185">Reference proteome</keyword>
<evidence type="ECO:0000256" key="1">
    <source>
        <dbReference type="SAM" id="MobiDB-lite"/>
    </source>
</evidence>
<sequence length="293" mass="32226">MLLTCYHHPFPHSFSSTSTHSLCTTNRNCNLSLSFSIVTSRPLHLTTQNLNLTAQRFNSLTVRADSFCLRSEHVAVAGVSNFDSLLSLLEFSCLLSSAVASAAAAVVAGSKNELLVGIGTRAAPFGGALLVVGVLVGAWIRRRQWRRACVETGKGGLEVNLLERIEKLEEDMRSSATVVRVLSRQLEKLGVRFRVTRKALKDPIAETAALAQKNSEAARALAVQSDILEKELGEIQQVLLAMQEQQRKQLDLILAIGKASKLWESKHETSERHDTLEMSNSAEDEVKQEVHQI</sequence>
<dbReference type="GO" id="GO:0009941">
    <property type="term" value="C:chloroplast envelope"/>
    <property type="evidence" value="ECO:0007669"/>
    <property type="project" value="TreeGrafter"/>
</dbReference>
<dbReference type="Proteomes" id="UP000289340">
    <property type="component" value="Chromosome 5"/>
</dbReference>
<comment type="caution">
    <text evidence="3">The sequence shown here is derived from an EMBL/GenBank/DDBJ whole genome shotgun (WGS) entry which is preliminary data.</text>
</comment>
<keyword evidence="2" id="KW-0472">Membrane</keyword>
<protein>
    <recommendedName>
        <fullName evidence="5">Transmembrane protein</fullName>
    </recommendedName>
</protein>
<proteinExistence type="predicted"/>
<feature type="compositionally biased region" description="Basic and acidic residues" evidence="1">
    <location>
        <begin position="264"/>
        <end position="276"/>
    </location>
</feature>
<feature type="transmembrane region" description="Helical" evidence="2">
    <location>
        <begin position="122"/>
        <end position="140"/>
    </location>
</feature>
<keyword evidence="2" id="KW-1133">Transmembrane helix</keyword>
<reference evidence="3 4" key="1">
    <citation type="submission" date="2018-09" db="EMBL/GenBank/DDBJ databases">
        <title>A high-quality reference genome of wild soybean provides a powerful tool to mine soybean genomes.</title>
        <authorList>
            <person name="Xie M."/>
            <person name="Chung C.Y.L."/>
            <person name="Li M.-W."/>
            <person name="Wong F.-L."/>
            <person name="Chan T.-F."/>
            <person name="Lam H.-M."/>
        </authorList>
    </citation>
    <scope>NUCLEOTIDE SEQUENCE [LARGE SCALE GENOMIC DNA]</scope>
    <source>
        <strain evidence="4">cv. W05</strain>
        <tissue evidence="3">Hypocotyl of etiolated seedlings</tissue>
    </source>
</reference>
<keyword evidence="2" id="KW-0812">Transmembrane</keyword>
<feature type="transmembrane region" description="Helical" evidence="2">
    <location>
        <begin position="88"/>
        <end position="110"/>
    </location>
</feature>
<accession>A0A445KPU3</accession>
<dbReference type="EMBL" id="QZWG01000005">
    <property type="protein sequence ID" value="RZC12942.1"/>
    <property type="molecule type" value="Genomic_DNA"/>
</dbReference>
<dbReference type="AlphaFoldDB" id="A0A445KPU3"/>
<dbReference type="PANTHER" id="PTHR36408:SF1">
    <property type="entry name" value="TRANSMEMBRANE PROTEIN"/>
    <property type="match status" value="1"/>
</dbReference>